<dbReference type="SUPFAM" id="SSF52518">
    <property type="entry name" value="Thiamin diphosphate-binding fold (THDP-binding)"/>
    <property type="match status" value="1"/>
</dbReference>
<dbReference type="CDD" id="cd02012">
    <property type="entry name" value="TPP_TK"/>
    <property type="match status" value="1"/>
</dbReference>
<evidence type="ECO:0000256" key="1">
    <source>
        <dbReference type="ARBA" id="ARBA00001964"/>
    </source>
</evidence>
<dbReference type="InterPro" id="IPR029061">
    <property type="entry name" value="THDP-binding"/>
</dbReference>
<dbReference type="AlphaFoldDB" id="A0A0F9BAW5"/>
<feature type="domain" description="Transketolase N-terminal" evidence="4">
    <location>
        <begin position="34"/>
        <end position="267"/>
    </location>
</feature>
<dbReference type="EMBL" id="LAZR01050229">
    <property type="protein sequence ID" value="KKK87829.1"/>
    <property type="molecule type" value="Genomic_DNA"/>
</dbReference>
<dbReference type="InterPro" id="IPR005474">
    <property type="entry name" value="Transketolase_N"/>
</dbReference>
<sequence length="268" mass="29877">MHAQANLARTHRLQAKQRPQQFRAARAHQPRNADHLTALYFHLLRHDPKNPDSPQRDRFILSKGHGGGAVYAVLAEKGFFPKEWLSTYYKDDGKLSGHISHHVPGVEFSTGSLGHGLPVAAGMALVAKHAGAKHRIFCLMSDGDCDEGSTWEAIMFAAQHKFDNLTVIVDYNRVQALGHMKDVIELEPFARKLEDFHWAVREIDGHNYEQIETALSDLPLEPGKPSFIIARTVKGKGVSWMENTVSCHYGAVNDEELAKALTELGVDQ</sequence>
<organism evidence="5">
    <name type="scientific">marine sediment metagenome</name>
    <dbReference type="NCBI Taxonomy" id="412755"/>
    <lineage>
        <taxon>unclassified sequences</taxon>
        <taxon>metagenomes</taxon>
        <taxon>ecological metagenomes</taxon>
    </lineage>
</organism>
<evidence type="ECO:0000313" key="5">
    <source>
        <dbReference type="EMBL" id="KKK87829.1"/>
    </source>
</evidence>
<evidence type="ECO:0000256" key="2">
    <source>
        <dbReference type="ARBA" id="ARBA00007131"/>
    </source>
</evidence>
<gene>
    <name evidence="5" type="ORF">LCGC14_2749300</name>
</gene>
<keyword evidence="3" id="KW-0786">Thiamine pyrophosphate</keyword>
<reference evidence="5" key="1">
    <citation type="journal article" date="2015" name="Nature">
        <title>Complex archaea that bridge the gap between prokaryotes and eukaryotes.</title>
        <authorList>
            <person name="Spang A."/>
            <person name="Saw J.H."/>
            <person name="Jorgensen S.L."/>
            <person name="Zaremba-Niedzwiedzka K."/>
            <person name="Martijn J."/>
            <person name="Lind A.E."/>
            <person name="van Eijk R."/>
            <person name="Schleper C."/>
            <person name="Guy L."/>
            <person name="Ettema T.J."/>
        </authorList>
    </citation>
    <scope>NUCLEOTIDE SEQUENCE</scope>
</reference>
<dbReference type="PANTHER" id="PTHR47514:SF1">
    <property type="entry name" value="TRANSKETOLASE N-TERMINAL SECTION-RELATED"/>
    <property type="match status" value="1"/>
</dbReference>
<accession>A0A0F9BAW5</accession>
<comment type="similarity">
    <text evidence="2">Belongs to the transketolase family.</text>
</comment>
<evidence type="ECO:0000256" key="3">
    <source>
        <dbReference type="ARBA" id="ARBA00023052"/>
    </source>
</evidence>
<proteinExistence type="inferred from homology"/>
<comment type="cofactor">
    <cofactor evidence="1">
        <name>thiamine diphosphate</name>
        <dbReference type="ChEBI" id="CHEBI:58937"/>
    </cofactor>
</comment>
<name>A0A0F9BAW5_9ZZZZ</name>
<dbReference type="Pfam" id="PF00456">
    <property type="entry name" value="Transketolase_N"/>
    <property type="match status" value="1"/>
</dbReference>
<dbReference type="Gene3D" id="3.40.50.970">
    <property type="match status" value="1"/>
</dbReference>
<evidence type="ECO:0000259" key="4">
    <source>
        <dbReference type="Pfam" id="PF00456"/>
    </source>
</evidence>
<protein>
    <recommendedName>
        <fullName evidence="4">Transketolase N-terminal domain-containing protein</fullName>
    </recommendedName>
</protein>
<comment type="caution">
    <text evidence="5">The sequence shown here is derived from an EMBL/GenBank/DDBJ whole genome shotgun (WGS) entry which is preliminary data.</text>
</comment>
<dbReference type="PANTHER" id="PTHR47514">
    <property type="entry name" value="TRANSKETOLASE N-TERMINAL SECTION-RELATED"/>
    <property type="match status" value="1"/>
</dbReference>